<sequence length="44" mass="5136">MGSALGARYAIAFFRIAKSFPNKKRSHFLAVLRSHNQKQRDRIF</sequence>
<proteinExistence type="predicted"/>
<accession>A0ABV4XZ82</accession>
<comment type="caution">
    <text evidence="1">The sequence shown here is derived from an EMBL/GenBank/DDBJ whole genome shotgun (WGS) entry which is preliminary data.</text>
</comment>
<organism evidence="1 2">
    <name type="scientific">Floridaenema flaviceps BLCC-F50</name>
    <dbReference type="NCBI Taxonomy" id="3153642"/>
    <lineage>
        <taxon>Bacteria</taxon>
        <taxon>Bacillati</taxon>
        <taxon>Cyanobacteriota</taxon>
        <taxon>Cyanophyceae</taxon>
        <taxon>Oscillatoriophycideae</taxon>
        <taxon>Aerosakkonematales</taxon>
        <taxon>Aerosakkonemataceae</taxon>
        <taxon>Floridanema</taxon>
        <taxon>Floridanema flaviceps</taxon>
    </lineage>
</organism>
<reference evidence="1 2" key="1">
    <citation type="submission" date="2024-09" db="EMBL/GenBank/DDBJ databases">
        <title>Floridaenema gen nov. (Aerosakkonemataceae, Aerosakkonematales ord. nov., Cyanobacteria) from benthic tropical and subtropical fresh waters, with the description of four new species.</title>
        <authorList>
            <person name="Moretto J.A."/>
            <person name="Berthold D.E."/>
            <person name="Lefler F.W."/>
            <person name="Huang I.-S."/>
            <person name="Laughinghouse H. IV."/>
        </authorList>
    </citation>
    <scope>NUCLEOTIDE SEQUENCE [LARGE SCALE GENOMIC DNA]</scope>
    <source>
        <strain evidence="1 2">BLCC-F50</strain>
    </source>
</reference>
<evidence type="ECO:0000313" key="1">
    <source>
        <dbReference type="EMBL" id="MFB2897039.1"/>
    </source>
</evidence>
<protein>
    <submittedName>
        <fullName evidence="1">Uncharacterized protein</fullName>
    </submittedName>
</protein>
<evidence type="ECO:0000313" key="2">
    <source>
        <dbReference type="Proteomes" id="UP001576784"/>
    </source>
</evidence>
<gene>
    <name evidence="1" type="ORF">ACE1CI_29340</name>
</gene>
<dbReference type="Proteomes" id="UP001576784">
    <property type="component" value="Unassembled WGS sequence"/>
</dbReference>
<keyword evidence="2" id="KW-1185">Reference proteome</keyword>
<dbReference type="EMBL" id="JBHFNR010000234">
    <property type="protein sequence ID" value="MFB2897039.1"/>
    <property type="molecule type" value="Genomic_DNA"/>
</dbReference>
<name>A0ABV4XZ82_9CYAN</name>